<feature type="transmembrane region" description="Helical" evidence="5">
    <location>
        <begin position="43"/>
        <end position="61"/>
    </location>
</feature>
<dbReference type="InterPro" id="IPR007267">
    <property type="entry name" value="GtrA_DPMS_TM"/>
</dbReference>
<keyword evidence="2 5" id="KW-0812">Transmembrane</keyword>
<reference evidence="7 8" key="1">
    <citation type="submission" date="2023-08" db="EMBL/GenBank/DDBJ databases">
        <title>Pathogen: clinical or host-associated sample.</title>
        <authorList>
            <person name="Hergert J."/>
            <person name="Casey R."/>
            <person name="Wagner J."/>
            <person name="Young E.L."/>
            <person name="Oakeson K.F."/>
        </authorList>
    </citation>
    <scope>NUCLEOTIDE SEQUENCE [LARGE SCALE GENOMIC DNA]</scope>
    <source>
        <strain evidence="7 8">1760953</strain>
    </source>
</reference>
<evidence type="ECO:0000256" key="4">
    <source>
        <dbReference type="ARBA" id="ARBA00023136"/>
    </source>
</evidence>
<dbReference type="RefSeq" id="WP_306036473.1">
    <property type="nucleotide sequence ID" value="NZ_CP132302.1"/>
</dbReference>
<evidence type="ECO:0000256" key="5">
    <source>
        <dbReference type="SAM" id="Phobius"/>
    </source>
</evidence>
<comment type="subcellular location">
    <subcellularLocation>
        <location evidence="1">Membrane</location>
        <topology evidence="1">Multi-pass membrane protein</topology>
    </subcellularLocation>
</comment>
<evidence type="ECO:0000256" key="3">
    <source>
        <dbReference type="ARBA" id="ARBA00022989"/>
    </source>
</evidence>
<evidence type="ECO:0000259" key="6">
    <source>
        <dbReference type="Pfam" id="PF04138"/>
    </source>
</evidence>
<sequence length="135" mass="14445">MPDFQKTLSTVRNFLVFSGGSVVGAIIDYVVTLGAHGLLDTPPSLALSLSMVISASVVFLYHDRITFRTSGAGWLKRYVKFMMLAAIVLALRVVILELLIAAALPVFIAVAVAIVVVSVANFAASSMLVFMKGRQ</sequence>
<dbReference type="GO" id="GO:0016020">
    <property type="term" value="C:membrane"/>
    <property type="evidence" value="ECO:0007669"/>
    <property type="project" value="UniProtKB-SubCell"/>
</dbReference>
<evidence type="ECO:0000313" key="8">
    <source>
        <dbReference type="Proteomes" id="UP001234585"/>
    </source>
</evidence>
<evidence type="ECO:0000256" key="1">
    <source>
        <dbReference type="ARBA" id="ARBA00004141"/>
    </source>
</evidence>
<accession>A0AA50H335</accession>
<dbReference type="GO" id="GO:0000271">
    <property type="term" value="P:polysaccharide biosynthetic process"/>
    <property type="evidence" value="ECO:0007669"/>
    <property type="project" value="InterPro"/>
</dbReference>
<gene>
    <name evidence="7" type="ORF">Q9313_09440</name>
</gene>
<name>A0AA50H335_9HYPH</name>
<feature type="transmembrane region" description="Helical" evidence="5">
    <location>
        <begin position="81"/>
        <end position="100"/>
    </location>
</feature>
<feature type="domain" description="GtrA/DPMS transmembrane" evidence="6">
    <location>
        <begin position="21"/>
        <end position="130"/>
    </location>
</feature>
<dbReference type="Proteomes" id="UP001234585">
    <property type="component" value="Chromosome"/>
</dbReference>
<proteinExistence type="predicted"/>
<feature type="transmembrane region" description="Helical" evidence="5">
    <location>
        <begin position="106"/>
        <end position="130"/>
    </location>
</feature>
<organism evidence="7 8">
    <name type="scientific">Shinella sumterensis</name>
    <dbReference type="NCBI Taxonomy" id="1967501"/>
    <lineage>
        <taxon>Bacteria</taxon>
        <taxon>Pseudomonadati</taxon>
        <taxon>Pseudomonadota</taxon>
        <taxon>Alphaproteobacteria</taxon>
        <taxon>Hyphomicrobiales</taxon>
        <taxon>Rhizobiaceae</taxon>
        <taxon>Shinella</taxon>
    </lineage>
</organism>
<protein>
    <submittedName>
        <fullName evidence="7">GtrA family protein</fullName>
    </submittedName>
</protein>
<keyword evidence="3 5" id="KW-1133">Transmembrane helix</keyword>
<dbReference type="EMBL" id="CP132302">
    <property type="protein sequence ID" value="WLR95969.1"/>
    <property type="molecule type" value="Genomic_DNA"/>
</dbReference>
<feature type="transmembrane region" description="Helical" evidence="5">
    <location>
        <begin position="12"/>
        <end position="31"/>
    </location>
</feature>
<dbReference type="AlphaFoldDB" id="A0AA50H335"/>
<dbReference type="Pfam" id="PF04138">
    <property type="entry name" value="GtrA_DPMS_TM"/>
    <property type="match status" value="1"/>
</dbReference>
<evidence type="ECO:0000313" key="7">
    <source>
        <dbReference type="EMBL" id="WLR95969.1"/>
    </source>
</evidence>
<keyword evidence="8" id="KW-1185">Reference proteome</keyword>
<keyword evidence="4 5" id="KW-0472">Membrane</keyword>
<evidence type="ECO:0000256" key="2">
    <source>
        <dbReference type="ARBA" id="ARBA00022692"/>
    </source>
</evidence>